<dbReference type="Proteomes" id="UP000280296">
    <property type="component" value="Unassembled WGS sequence"/>
</dbReference>
<dbReference type="OrthoDB" id="277679at2"/>
<dbReference type="SMART" id="SM00240">
    <property type="entry name" value="FHA"/>
    <property type="match status" value="1"/>
</dbReference>
<protein>
    <submittedName>
        <fullName evidence="2">FHA domain-containing protein</fullName>
    </submittedName>
</protein>
<evidence type="ECO:0000313" key="3">
    <source>
        <dbReference type="Proteomes" id="UP000280296"/>
    </source>
</evidence>
<sequence>MKAELLPDNGDPPIRITRDITVLGRREYCDVRIDHPSISKRHCVLVRTSGLLILRDLASTNGTKVKGQRIRWAALLPGDKVSIGGYKVRVYLGPDDTPSPSEMLQRPSDSVLVGFGAPTPSIGELNPPSPAPRVEAEVIELDDRDLISEDDGKWENIPTPGGRDEFLIELD</sequence>
<reference evidence="2 3" key="1">
    <citation type="submission" date="2018-12" db="EMBL/GenBank/DDBJ databases">
        <authorList>
            <person name="Toschakov S.V."/>
        </authorList>
    </citation>
    <scope>NUCLEOTIDE SEQUENCE [LARGE SCALE GENOMIC DNA]</scope>
    <source>
        <strain evidence="2 3">GM2012</strain>
    </source>
</reference>
<dbReference type="PROSITE" id="PS50006">
    <property type="entry name" value="FHA_DOMAIN"/>
    <property type="match status" value="1"/>
</dbReference>
<dbReference type="PANTHER" id="PTHR23308">
    <property type="entry name" value="NUCLEAR INHIBITOR OF PROTEIN PHOSPHATASE-1"/>
    <property type="match status" value="1"/>
</dbReference>
<reference evidence="2 3" key="2">
    <citation type="submission" date="2019-01" db="EMBL/GenBank/DDBJ databases">
        <title>Tautonia sociabilis, a novel thermotolerant planctomycete of Isosphaeraceae family, isolated from a 4000 m deep subterranean habitat.</title>
        <authorList>
            <person name="Kovaleva O.L."/>
            <person name="Elcheninov A.G."/>
            <person name="Van Heerden E."/>
            <person name="Toshchakov S.V."/>
            <person name="Novikov A."/>
            <person name="Bonch-Osmolovskaya E.A."/>
            <person name="Kublanov I.V."/>
        </authorList>
    </citation>
    <scope>NUCLEOTIDE SEQUENCE [LARGE SCALE GENOMIC DNA]</scope>
    <source>
        <strain evidence="2 3">GM2012</strain>
    </source>
</reference>
<accession>A0A432MNI5</accession>
<keyword evidence="3" id="KW-1185">Reference proteome</keyword>
<evidence type="ECO:0000313" key="2">
    <source>
        <dbReference type="EMBL" id="RUL88972.1"/>
    </source>
</evidence>
<dbReference type="InterPro" id="IPR008984">
    <property type="entry name" value="SMAD_FHA_dom_sf"/>
</dbReference>
<dbReference type="Gene3D" id="2.60.200.20">
    <property type="match status" value="1"/>
</dbReference>
<gene>
    <name evidence="2" type="ORF">TsocGM_05030</name>
</gene>
<dbReference type="InterPro" id="IPR000253">
    <property type="entry name" value="FHA_dom"/>
</dbReference>
<dbReference type="EMBL" id="RYZH01000006">
    <property type="protein sequence ID" value="RUL88972.1"/>
    <property type="molecule type" value="Genomic_DNA"/>
</dbReference>
<feature type="domain" description="FHA" evidence="1">
    <location>
        <begin position="21"/>
        <end position="70"/>
    </location>
</feature>
<evidence type="ECO:0000259" key="1">
    <source>
        <dbReference type="PROSITE" id="PS50006"/>
    </source>
</evidence>
<comment type="caution">
    <text evidence="2">The sequence shown here is derived from an EMBL/GenBank/DDBJ whole genome shotgun (WGS) entry which is preliminary data.</text>
</comment>
<dbReference type="SUPFAM" id="SSF49879">
    <property type="entry name" value="SMAD/FHA domain"/>
    <property type="match status" value="1"/>
</dbReference>
<dbReference type="CDD" id="cd00060">
    <property type="entry name" value="FHA"/>
    <property type="match status" value="1"/>
</dbReference>
<dbReference type="RefSeq" id="WP_126724213.1">
    <property type="nucleotide sequence ID" value="NZ_RYZH01000006.1"/>
</dbReference>
<name>A0A432MNI5_9BACT</name>
<dbReference type="Pfam" id="PF00498">
    <property type="entry name" value="FHA"/>
    <property type="match status" value="1"/>
</dbReference>
<dbReference type="AlphaFoldDB" id="A0A432MNI5"/>
<organism evidence="2 3">
    <name type="scientific">Tautonia sociabilis</name>
    <dbReference type="NCBI Taxonomy" id="2080755"/>
    <lineage>
        <taxon>Bacteria</taxon>
        <taxon>Pseudomonadati</taxon>
        <taxon>Planctomycetota</taxon>
        <taxon>Planctomycetia</taxon>
        <taxon>Isosphaerales</taxon>
        <taxon>Isosphaeraceae</taxon>
        <taxon>Tautonia</taxon>
    </lineage>
</organism>
<proteinExistence type="predicted"/>
<dbReference type="InterPro" id="IPR050923">
    <property type="entry name" value="Cell_Proc_Reg/RNA_Proc"/>
</dbReference>